<dbReference type="Proteomes" id="UP000461768">
    <property type="component" value="Unassembled WGS sequence"/>
</dbReference>
<dbReference type="PROSITE" id="PS50929">
    <property type="entry name" value="ABC_TM1F"/>
    <property type="match status" value="1"/>
</dbReference>
<evidence type="ECO:0000259" key="11">
    <source>
        <dbReference type="PROSITE" id="PS50929"/>
    </source>
</evidence>
<dbReference type="Gene3D" id="1.20.1560.10">
    <property type="entry name" value="ABC transporter type 1, transmembrane domain"/>
    <property type="match status" value="1"/>
</dbReference>
<dbReference type="EMBL" id="WAGX01000004">
    <property type="protein sequence ID" value="KAB1439457.1"/>
    <property type="molecule type" value="Genomic_DNA"/>
</dbReference>
<comment type="caution">
    <text evidence="12">The sequence shown here is derived from an EMBL/GenBank/DDBJ whole genome shotgun (WGS) entry which is preliminary data.</text>
</comment>
<evidence type="ECO:0000256" key="9">
    <source>
        <dbReference type="SAM" id="Phobius"/>
    </source>
</evidence>
<dbReference type="Pfam" id="PF00005">
    <property type="entry name" value="ABC_tran"/>
    <property type="match status" value="1"/>
</dbReference>
<keyword evidence="8 9" id="KW-0472">Membrane</keyword>
<accession>A0A7V7UCK6</accession>
<evidence type="ECO:0000256" key="7">
    <source>
        <dbReference type="ARBA" id="ARBA00022989"/>
    </source>
</evidence>
<evidence type="ECO:0000256" key="8">
    <source>
        <dbReference type="ARBA" id="ARBA00023136"/>
    </source>
</evidence>
<feature type="domain" description="ABC transporter" evidence="10">
    <location>
        <begin position="336"/>
        <end position="569"/>
    </location>
</feature>
<feature type="transmembrane region" description="Helical" evidence="9">
    <location>
        <begin position="21"/>
        <end position="47"/>
    </location>
</feature>
<keyword evidence="7 9" id="KW-1133">Transmembrane helix</keyword>
<proteinExistence type="predicted"/>
<dbReference type="Pfam" id="PF00664">
    <property type="entry name" value="ABC_membrane"/>
    <property type="match status" value="1"/>
</dbReference>
<dbReference type="RefSeq" id="WP_151141969.1">
    <property type="nucleotide sequence ID" value="NZ_WAGX01000004.1"/>
</dbReference>
<dbReference type="Gene3D" id="3.40.50.300">
    <property type="entry name" value="P-loop containing nucleotide triphosphate hydrolases"/>
    <property type="match status" value="1"/>
</dbReference>
<organism evidence="12 13">
    <name type="scientific">Candidatus Galacturonatibacter soehngenii</name>
    <dbReference type="NCBI Taxonomy" id="2307010"/>
    <lineage>
        <taxon>Bacteria</taxon>
        <taxon>Bacillati</taxon>
        <taxon>Bacillota</taxon>
        <taxon>Clostridia</taxon>
        <taxon>Lachnospirales</taxon>
        <taxon>Lachnospiraceae</taxon>
        <taxon>Candidatus Galacturonatibacter</taxon>
    </lineage>
</organism>
<dbReference type="SMART" id="SM00382">
    <property type="entry name" value="AAA"/>
    <property type="match status" value="1"/>
</dbReference>
<dbReference type="SUPFAM" id="SSF90123">
    <property type="entry name" value="ABC transporter transmembrane region"/>
    <property type="match status" value="1"/>
</dbReference>
<evidence type="ECO:0000259" key="10">
    <source>
        <dbReference type="PROSITE" id="PS50893"/>
    </source>
</evidence>
<protein>
    <submittedName>
        <fullName evidence="12">ABC transporter ATP-binding protein</fullName>
    </submittedName>
</protein>
<dbReference type="GO" id="GO:0140359">
    <property type="term" value="F:ABC-type transporter activity"/>
    <property type="evidence" value="ECO:0007669"/>
    <property type="project" value="InterPro"/>
</dbReference>
<dbReference type="InterPro" id="IPR027417">
    <property type="entry name" value="P-loop_NTPase"/>
</dbReference>
<evidence type="ECO:0000256" key="1">
    <source>
        <dbReference type="ARBA" id="ARBA00004651"/>
    </source>
</evidence>
<dbReference type="GO" id="GO:0034040">
    <property type="term" value="F:ATPase-coupled lipid transmembrane transporter activity"/>
    <property type="evidence" value="ECO:0007669"/>
    <property type="project" value="TreeGrafter"/>
</dbReference>
<reference evidence="12 13" key="1">
    <citation type="submission" date="2019-09" db="EMBL/GenBank/DDBJ databases">
        <authorList>
            <person name="Valk L.C."/>
        </authorList>
    </citation>
    <scope>NUCLEOTIDE SEQUENCE [LARGE SCALE GENOMIC DNA]</scope>
    <source>
        <strain evidence="12">GalUA</strain>
    </source>
</reference>
<gene>
    <name evidence="12" type="ORF">F7O84_03410</name>
</gene>
<evidence type="ECO:0000256" key="4">
    <source>
        <dbReference type="ARBA" id="ARBA00022692"/>
    </source>
</evidence>
<dbReference type="PROSITE" id="PS00211">
    <property type="entry name" value="ABC_TRANSPORTER_1"/>
    <property type="match status" value="1"/>
</dbReference>
<evidence type="ECO:0000256" key="6">
    <source>
        <dbReference type="ARBA" id="ARBA00022840"/>
    </source>
</evidence>
<keyword evidence="5" id="KW-0547">Nucleotide-binding</keyword>
<dbReference type="GO" id="GO:0016887">
    <property type="term" value="F:ATP hydrolysis activity"/>
    <property type="evidence" value="ECO:0007669"/>
    <property type="project" value="InterPro"/>
</dbReference>
<keyword evidence="4 9" id="KW-0812">Transmembrane</keyword>
<evidence type="ECO:0000313" key="12">
    <source>
        <dbReference type="EMBL" id="KAB1439457.1"/>
    </source>
</evidence>
<keyword evidence="6 12" id="KW-0067">ATP-binding</keyword>
<feature type="transmembrane region" description="Helical" evidence="9">
    <location>
        <begin position="163"/>
        <end position="181"/>
    </location>
</feature>
<feature type="transmembrane region" description="Helical" evidence="9">
    <location>
        <begin position="246"/>
        <end position="267"/>
    </location>
</feature>
<dbReference type="PANTHER" id="PTHR24221">
    <property type="entry name" value="ATP-BINDING CASSETTE SUB-FAMILY B"/>
    <property type="match status" value="1"/>
</dbReference>
<dbReference type="SUPFAM" id="SSF52540">
    <property type="entry name" value="P-loop containing nucleoside triphosphate hydrolases"/>
    <property type="match status" value="1"/>
</dbReference>
<dbReference type="InterPro" id="IPR003439">
    <property type="entry name" value="ABC_transporter-like_ATP-bd"/>
</dbReference>
<dbReference type="InterPro" id="IPR039421">
    <property type="entry name" value="Type_1_exporter"/>
</dbReference>
<feature type="transmembrane region" description="Helical" evidence="9">
    <location>
        <begin position="279"/>
        <end position="299"/>
    </location>
</feature>
<dbReference type="InterPro" id="IPR011527">
    <property type="entry name" value="ABC1_TM_dom"/>
</dbReference>
<feature type="domain" description="ABC transmembrane type-1" evidence="11">
    <location>
        <begin position="22"/>
        <end position="305"/>
    </location>
</feature>
<dbReference type="InterPro" id="IPR017871">
    <property type="entry name" value="ABC_transporter-like_CS"/>
</dbReference>
<dbReference type="PANTHER" id="PTHR24221:SF397">
    <property type="entry name" value="ABC TRANSPORTER, ATP-BINDING TRANSMEMBRANE PROTEIN"/>
    <property type="match status" value="1"/>
</dbReference>
<keyword evidence="2" id="KW-0813">Transport</keyword>
<dbReference type="PROSITE" id="PS50893">
    <property type="entry name" value="ABC_TRANSPORTER_2"/>
    <property type="match status" value="1"/>
</dbReference>
<evidence type="ECO:0000256" key="2">
    <source>
        <dbReference type="ARBA" id="ARBA00022448"/>
    </source>
</evidence>
<dbReference type="GO" id="GO:0005886">
    <property type="term" value="C:plasma membrane"/>
    <property type="evidence" value="ECO:0007669"/>
    <property type="project" value="UniProtKB-SubCell"/>
</dbReference>
<keyword evidence="3" id="KW-1003">Cell membrane</keyword>
<dbReference type="CDD" id="cd07346">
    <property type="entry name" value="ABC_6TM_exporters"/>
    <property type="match status" value="1"/>
</dbReference>
<name>A0A7V7UCK6_9FIRM</name>
<keyword evidence="13" id="KW-1185">Reference proteome</keyword>
<evidence type="ECO:0000256" key="3">
    <source>
        <dbReference type="ARBA" id="ARBA00022475"/>
    </source>
</evidence>
<reference evidence="12 13" key="2">
    <citation type="submission" date="2020-02" db="EMBL/GenBank/DDBJ databases">
        <title>Candidatus Galacturonibacter soehngenii shows hetero-acetogenic catabolism of galacturonic acid but lacks a canonical carbon monoxide dehydrogenase/acetyl-CoA synthase complex.</title>
        <authorList>
            <person name="Diender M."/>
            <person name="Stouten G.R."/>
            <person name="Petersen J.F."/>
            <person name="Nielsen P.H."/>
            <person name="Dueholm M.S."/>
            <person name="Pronk J.T."/>
            <person name="Van Loosdrecht M.C.M."/>
        </authorList>
    </citation>
    <scope>NUCLEOTIDE SEQUENCE [LARGE SCALE GENOMIC DNA]</scope>
    <source>
        <strain evidence="12">GalUA</strain>
    </source>
</reference>
<dbReference type="AlphaFoldDB" id="A0A7V7UCK6"/>
<dbReference type="GO" id="GO:0005524">
    <property type="term" value="F:ATP binding"/>
    <property type="evidence" value="ECO:0007669"/>
    <property type="project" value="UniProtKB-KW"/>
</dbReference>
<dbReference type="InterPro" id="IPR036640">
    <property type="entry name" value="ABC1_TM_sf"/>
</dbReference>
<sequence>MKEKNTSMWLREWAYPHKKSYITSVIFAVIGVICGVVPYYAVTQIVIGLMQQRNERSYYLQWILVCAVLWILRYLFHAISTTLSHKATFQVIARVRKSLTKKLVALPMGYLHDMPSGAMKNTIVEKVDSIEPTLAHMLPEMTANLLGPFCILIYLFLTDWRMGLVSLVTIPIAMYFFAGMMKDYEINFKNYVNKNKYLNETAVEYINGIEVIKAFNQSASSYQKFADAASLAAQSAIDWMKGTQGYFSAAMSIFPAVLVGVLPMGSYLFMKGRLGADTFILAIILSLGIMTPLITAISFTDDIGKIKTVVSDITSLLNEKELVRPNKKVKITNYNIHLNHVNFAYREKDVLKDITLTIESNSVTAFIGPSGSGKSTIAKLIASLWEVTKGSIRIGDIDIKEIPLEQLNNMIAYVSQDNYLFNDTVLNNIRMGRLSATDEEVKEVARKSGCHEFIMRLESGYDTVVGGAGGHLSGGERQRIAIARAMLKDASIVILDEATAYTDPENEAIIQSAVAKLVQGKTLIVIAHRLSTITDSDKIVVVNQGRINAEGTHEELLYSCTLYQEMWRAHMEAKDEKEDMK</sequence>
<feature type="transmembrane region" description="Helical" evidence="9">
    <location>
        <begin position="59"/>
        <end position="76"/>
    </location>
</feature>
<dbReference type="FunFam" id="3.40.50.300:FF:000221">
    <property type="entry name" value="Multidrug ABC transporter ATP-binding protein"/>
    <property type="match status" value="1"/>
</dbReference>
<dbReference type="InterPro" id="IPR003593">
    <property type="entry name" value="AAA+_ATPase"/>
</dbReference>
<dbReference type="OrthoDB" id="9762778at2"/>
<feature type="transmembrane region" description="Helical" evidence="9">
    <location>
        <begin position="141"/>
        <end position="157"/>
    </location>
</feature>
<evidence type="ECO:0000256" key="5">
    <source>
        <dbReference type="ARBA" id="ARBA00022741"/>
    </source>
</evidence>
<comment type="subcellular location">
    <subcellularLocation>
        <location evidence="1">Cell membrane</location>
        <topology evidence="1">Multi-pass membrane protein</topology>
    </subcellularLocation>
</comment>
<evidence type="ECO:0000313" key="13">
    <source>
        <dbReference type="Proteomes" id="UP000461768"/>
    </source>
</evidence>